<dbReference type="NCBIfam" id="NF004846">
    <property type="entry name" value="PRK06197.1"/>
    <property type="match status" value="1"/>
</dbReference>
<dbReference type="Pfam" id="PF00106">
    <property type="entry name" value="adh_short"/>
    <property type="match status" value="1"/>
</dbReference>
<dbReference type="PANTHER" id="PTHR43157:SF31">
    <property type="entry name" value="PHOSPHATIDYLINOSITOL-GLYCAN BIOSYNTHESIS CLASS F PROTEIN"/>
    <property type="match status" value="1"/>
</dbReference>
<evidence type="ECO:0000313" key="2">
    <source>
        <dbReference type="EMBL" id="GEA62273.1"/>
    </source>
</evidence>
<accession>A0A4Y3IRY7</accession>
<dbReference type="InterPro" id="IPR002347">
    <property type="entry name" value="SDR_fam"/>
</dbReference>
<comment type="caution">
    <text evidence="2">The sequence shown here is derived from an EMBL/GenBank/DDBJ whole genome shotgun (WGS) entry which is preliminary data.</text>
</comment>
<evidence type="ECO:0000256" key="1">
    <source>
        <dbReference type="ARBA" id="ARBA00023002"/>
    </source>
</evidence>
<proteinExistence type="predicted"/>
<dbReference type="PANTHER" id="PTHR43157">
    <property type="entry name" value="PHOSPHATIDYLINOSITOL-GLYCAN BIOSYNTHESIS CLASS F PROTEIN-RELATED"/>
    <property type="match status" value="1"/>
</dbReference>
<dbReference type="PRINTS" id="PR00081">
    <property type="entry name" value="GDHRDH"/>
</dbReference>
<dbReference type="Gene3D" id="3.40.50.720">
    <property type="entry name" value="NAD(P)-binding Rossmann-like Domain"/>
    <property type="match status" value="1"/>
</dbReference>
<dbReference type="EMBL" id="BJLH01000018">
    <property type="protein sequence ID" value="GEA62273.1"/>
    <property type="molecule type" value="Genomic_DNA"/>
</dbReference>
<keyword evidence="1" id="KW-0560">Oxidoreductase</keyword>
<dbReference type="CDD" id="cd05327">
    <property type="entry name" value="retinol-DH_like_SDR_c_like"/>
    <property type="match status" value="1"/>
</dbReference>
<organism evidence="2 3">
    <name type="scientific">Vibrio comitans NBRC 102076</name>
    <dbReference type="NCBI Taxonomy" id="1219078"/>
    <lineage>
        <taxon>Bacteria</taxon>
        <taxon>Pseudomonadati</taxon>
        <taxon>Pseudomonadota</taxon>
        <taxon>Gammaproteobacteria</taxon>
        <taxon>Vibrionales</taxon>
        <taxon>Vibrionaceae</taxon>
        <taxon>Vibrio</taxon>
    </lineage>
</organism>
<dbReference type="GO" id="GO:0016491">
    <property type="term" value="F:oxidoreductase activity"/>
    <property type="evidence" value="ECO:0007669"/>
    <property type="project" value="UniProtKB-KW"/>
</dbReference>
<evidence type="ECO:0000313" key="3">
    <source>
        <dbReference type="Proteomes" id="UP000318242"/>
    </source>
</evidence>
<dbReference type="SUPFAM" id="SSF51735">
    <property type="entry name" value="NAD(P)-binding Rossmann-fold domains"/>
    <property type="match status" value="1"/>
</dbReference>
<reference evidence="2 3" key="1">
    <citation type="submission" date="2019-06" db="EMBL/GenBank/DDBJ databases">
        <title>Whole genome shotgun sequence of Vibrio comitans NBRC 102076.</title>
        <authorList>
            <person name="Hosoyama A."/>
            <person name="Uohara A."/>
            <person name="Ohji S."/>
            <person name="Ichikawa N."/>
        </authorList>
    </citation>
    <scope>NUCLEOTIDE SEQUENCE [LARGE SCALE GENOMIC DNA]</scope>
    <source>
        <strain evidence="2 3">NBRC 102076</strain>
    </source>
</reference>
<gene>
    <name evidence="2" type="ORF">VCO01S_34660</name>
</gene>
<keyword evidence="3" id="KW-1185">Reference proteome</keyword>
<dbReference type="OrthoDB" id="109589at2"/>
<dbReference type="RefSeq" id="WP_141272905.1">
    <property type="nucleotide sequence ID" value="NZ_BJLH01000018.1"/>
</dbReference>
<dbReference type="Proteomes" id="UP000318242">
    <property type="component" value="Unassembled WGS sequence"/>
</dbReference>
<dbReference type="AlphaFoldDB" id="A0A4Y3IRY7"/>
<sequence>MASKPWSADDIPTQKGRISVVTGSTSGIGKETAKVLAQKQSTVVLAVRNVSKGEKVAAEIRANYPDTDISVMQLDLSSLSSIQAFSSQLLATFDRLDLLVNNAGVACPYAKTDDGFEILMGTNHLGHFALVGHLLETLKKTPNSRVVVVSAGAHKASKIDLDDLNWEKRKYSNFTAYADSKLANLYFAYELKRRLESEGDNPMVTAAHPGWTTSELQRGVVKFLNIFFGQSKEMGALPTLRAAIDESASSGDFFGPQDFFELHGAPIKVESSKQSHDVDVARKLWTLSEELTGIKY</sequence>
<name>A0A4Y3IRY7_9VIBR</name>
<dbReference type="InterPro" id="IPR036291">
    <property type="entry name" value="NAD(P)-bd_dom_sf"/>
</dbReference>
<protein>
    <submittedName>
        <fullName evidence="2">Short-chain dehydrogenase</fullName>
    </submittedName>
</protein>